<keyword evidence="1" id="KW-0472">Membrane</keyword>
<name>A0A318YWF3_ASPNB</name>
<evidence type="ECO:0000313" key="2">
    <source>
        <dbReference type="EMBL" id="PYH36210.1"/>
    </source>
</evidence>
<dbReference type="OrthoDB" id="10539507at2759"/>
<protein>
    <submittedName>
        <fullName evidence="2">Uncharacterized protein</fullName>
    </submittedName>
</protein>
<accession>A0A318YWF3</accession>
<organism evidence="2 3">
    <name type="scientific">Aspergillus neoniger (strain CBS 115656)</name>
    <dbReference type="NCBI Taxonomy" id="1448310"/>
    <lineage>
        <taxon>Eukaryota</taxon>
        <taxon>Fungi</taxon>
        <taxon>Dikarya</taxon>
        <taxon>Ascomycota</taxon>
        <taxon>Pezizomycotina</taxon>
        <taxon>Eurotiomycetes</taxon>
        <taxon>Eurotiomycetidae</taxon>
        <taxon>Eurotiales</taxon>
        <taxon>Aspergillaceae</taxon>
        <taxon>Aspergillus</taxon>
        <taxon>Aspergillus subgen. Circumdati</taxon>
    </lineage>
</organism>
<dbReference type="Proteomes" id="UP000247647">
    <property type="component" value="Unassembled WGS sequence"/>
</dbReference>
<sequence>MPFNISSKSALLGYAYFILQSAYYISRPSRLLYTLFMSSIIYYNATMACPRSRHLVMDCMR</sequence>
<dbReference type="AlphaFoldDB" id="A0A318YWF3"/>
<evidence type="ECO:0000313" key="3">
    <source>
        <dbReference type="Proteomes" id="UP000247647"/>
    </source>
</evidence>
<keyword evidence="3" id="KW-1185">Reference proteome</keyword>
<gene>
    <name evidence="2" type="ORF">BO87DRAFT_19618</name>
</gene>
<dbReference type="GeneID" id="37120965"/>
<reference evidence="2" key="1">
    <citation type="submission" date="2016-12" db="EMBL/GenBank/DDBJ databases">
        <title>The genomes of Aspergillus section Nigri reveals drivers in fungal speciation.</title>
        <authorList>
            <consortium name="DOE Joint Genome Institute"/>
            <person name="Vesth T.C."/>
            <person name="Nybo J."/>
            <person name="Theobald S."/>
            <person name="Brandl J."/>
            <person name="Frisvad J.C."/>
            <person name="Nielsen K.F."/>
            <person name="Lyhne E.K."/>
            <person name="Kogle M.E."/>
            <person name="Kuo A."/>
            <person name="Riley R."/>
            <person name="Clum A."/>
            <person name="Nolan M."/>
            <person name="Lipzen A."/>
            <person name="Salamov A."/>
            <person name="Henrissat B."/>
            <person name="Wiebenga A."/>
            <person name="De Vries R.P."/>
            <person name="Grigoriev I.V."/>
            <person name="Mortensen U.H."/>
            <person name="Andersen M.R."/>
            <person name="Baker S.E."/>
        </authorList>
    </citation>
    <scope>NUCLEOTIDE SEQUENCE [LARGE SCALE GENOMIC DNA]</scope>
    <source>
        <strain evidence="2">CBS 115656</strain>
    </source>
</reference>
<keyword evidence="1" id="KW-0812">Transmembrane</keyword>
<dbReference type="EMBL" id="KZ821454">
    <property type="protein sequence ID" value="PYH36210.1"/>
    <property type="molecule type" value="Genomic_DNA"/>
</dbReference>
<proteinExistence type="predicted"/>
<dbReference type="RefSeq" id="XP_025481688.1">
    <property type="nucleotide sequence ID" value="XM_025618509.1"/>
</dbReference>
<evidence type="ECO:0000256" key="1">
    <source>
        <dbReference type="SAM" id="Phobius"/>
    </source>
</evidence>
<keyword evidence="1" id="KW-1133">Transmembrane helix</keyword>
<feature type="transmembrane region" description="Helical" evidence="1">
    <location>
        <begin position="9"/>
        <end position="25"/>
    </location>
</feature>